<dbReference type="GO" id="GO:0042262">
    <property type="term" value="P:DNA protection"/>
    <property type="evidence" value="ECO:0007669"/>
    <property type="project" value="TreeGrafter"/>
</dbReference>
<protein>
    <submittedName>
        <fullName evidence="3">Nucleotide pyrophosphohydrolase</fullName>
    </submittedName>
</protein>
<dbReference type="EMBL" id="DRPZ01000084">
    <property type="protein sequence ID" value="HGY09040.1"/>
    <property type="molecule type" value="Genomic_DNA"/>
</dbReference>
<comment type="caution">
    <text evidence="3">The sequence shown here is derived from an EMBL/GenBank/DDBJ whole genome shotgun (WGS) entry which is preliminary data.</text>
</comment>
<dbReference type="GO" id="GO:0006253">
    <property type="term" value="P:dCTP catabolic process"/>
    <property type="evidence" value="ECO:0007669"/>
    <property type="project" value="TreeGrafter"/>
</dbReference>
<proteinExistence type="predicted"/>
<dbReference type="AlphaFoldDB" id="A0A7C4ZQZ3"/>
<gene>
    <name evidence="3" type="ORF">ENK37_03150</name>
</gene>
<dbReference type="PANTHER" id="PTHR46523">
    <property type="entry name" value="DCTP PYROPHOSPHATASE 1"/>
    <property type="match status" value="1"/>
</dbReference>
<evidence type="ECO:0000313" key="3">
    <source>
        <dbReference type="EMBL" id="HGY09040.1"/>
    </source>
</evidence>
<dbReference type="Pfam" id="PF03819">
    <property type="entry name" value="MazG"/>
    <property type="match status" value="1"/>
</dbReference>
<dbReference type="InterPro" id="IPR052555">
    <property type="entry name" value="dCTP_Pyrophosphatase"/>
</dbReference>
<dbReference type="PANTHER" id="PTHR46523:SF1">
    <property type="entry name" value="DCTP PYROPHOSPHATASE 1"/>
    <property type="match status" value="1"/>
</dbReference>
<dbReference type="SUPFAM" id="SSF101386">
    <property type="entry name" value="all-alpha NTP pyrophosphatases"/>
    <property type="match status" value="1"/>
</dbReference>
<dbReference type="GO" id="GO:0047840">
    <property type="term" value="F:dCTP diphosphatase activity"/>
    <property type="evidence" value="ECO:0007669"/>
    <property type="project" value="TreeGrafter"/>
</dbReference>
<dbReference type="InterPro" id="IPR004518">
    <property type="entry name" value="MazG-like_dom"/>
</dbReference>
<name>A0A7C4ZQZ3_9DEIN</name>
<feature type="region of interest" description="Disordered" evidence="1">
    <location>
        <begin position="84"/>
        <end position="109"/>
    </location>
</feature>
<evidence type="ECO:0000259" key="2">
    <source>
        <dbReference type="Pfam" id="PF03819"/>
    </source>
</evidence>
<dbReference type="Gene3D" id="1.10.287.1080">
    <property type="entry name" value="MazG-like"/>
    <property type="match status" value="1"/>
</dbReference>
<feature type="domain" description="NTP pyrophosphohydrolase MazG-like" evidence="2">
    <location>
        <begin position="22"/>
        <end position="89"/>
    </location>
</feature>
<evidence type="ECO:0000256" key="1">
    <source>
        <dbReference type="SAM" id="MobiDB-lite"/>
    </source>
</evidence>
<sequence length="109" mass="12902">MNELQARVRRFDRERGWNRVRPEHTLLHLFEELGEVARELLRDAGYKEGAARLTEELADAGLLLFKLADQLNVDLERAMLDKLAQNERRFPPPESREALERYLERNDED</sequence>
<dbReference type="GO" id="GO:0005829">
    <property type="term" value="C:cytosol"/>
    <property type="evidence" value="ECO:0007669"/>
    <property type="project" value="TreeGrafter"/>
</dbReference>
<dbReference type="Proteomes" id="UP000885759">
    <property type="component" value="Unassembled WGS sequence"/>
</dbReference>
<accession>A0A7C4ZQZ3</accession>
<organism evidence="3">
    <name type="scientific">Oceanithermus profundus</name>
    <dbReference type="NCBI Taxonomy" id="187137"/>
    <lineage>
        <taxon>Bacteria</taxon>
        <taxon>Thermotogati</taxon>
        <taxon>Deinococcota</taxon>
        <taxon>Deinococci</taxon>
        <taxon>Thermales</taxon>
        <taxon>Thermaceae</taxon>
        <taxon>Oceanithermus</taxon>
    </lineage>
</organism>
<reference evidence="3" key="1">
    <citation type="journal article" date="2020" name="mSystems">
        <title>Genome- and Community-Level Interaction Insights into Carbon Utilization and Element Cycling Functions of Hydrothermarchaeota in Hydrothermal Sediment.</title>
        <authorList>
            <person name="Zhou Z."/>
            <person name="Liu Y."/>
            <person name="Xu W."/>
            <person name="Pan J."/>
            <person name="Luo Z.H."/>
            <person name="Li M."/>
        </authorList>
    </citation>
    <scope>NUCLEOTIDE SEQUENCE [LARGE SCALE GENOMIC DNA]</scope>
    <source>
        <strain evidence="3">HyVt-570</strain>
    </source>
</reference>